<gene>
    <name evidence="2" type="ORF">PCOS0759_LOCUS9070</name>
</gene>
<feature type="region of interest" description="Disordered" evidence="1">
    <location>
        <begin position="73"/>
        <end position="124"/>
    </location>
</feature>
<protein>
    <submittedName>
        <fullName evidence="2">Uncharacterized protein</fullName>
    </submittedName>
</protein>
<proteinExistence type="predicted"/>
<dbReference type="GO" id="GO:0060090">
    <property type="term" value="F:molecular adaptor activity"/>
    <property type="evidence" value="ECO:0007669"/>
    <property type="project" value="InterPro"/>
</dbReference>
<feature type="compositionally biased region" description="Low complexity" evidence="1">
    <location>
        <begin position="1"/>
        <end position="11"/>
    </location>
</feature>
<dbReference type="GO" id="GO:0005085">
    <property type="term" value="F:guanyl-nucleotide exchange factor activity"/>
    <property type="evidence" value="ECO:0007669"/>
    <property type="project" value="InterPro"/>
</dbReference>
<dbReference type="InterPro" id="IPR037587">
    <property type="entry name" value="LAMTOR2-like"/>
</dbReference>
<name>A0A7S1KUE0_9EUKA</name>
<dbReference type="GO" id="GO:0032008">
    <property type="term" value="P:positive regulation of TOR signaling"/>
    <property type="evidence" value="ECO:0007669"/>
    <property type="project" value="InterPro"/>
</dbReference>
<dbReference type="EMBL" id="HBGD01011013">
    <property type="protein sequence ID" value="CAD9085816.1"/>
    <property type="molecule type" value="Transcribed_RNA"/>
</dbReference>
<dbReference type="PANTHER" id="PTHR13323">
    <property type="entry name" value="LATE ENDOSOMAL/LYSOSOMAL MP1 INTERACTING PROTEIN"/>
    <property type="match status" value="1"/>
</dbReference>
<feature type="compositionally biased region" description="Low complexity" evidence="1">
    <location>
        <begin position="101"/>
        <end position="124"/>
    </location>
</feature>
<dbReference type="Gene3D" id="3.30.450.30">
    <property type="entry name" value="Dynein light chain 2a, cytoplasmic"/>
    <property type="match status" value="1"/>
</dbReference>
<organism evidence="2">
    <name type="scientific">Percolomonas cosmopolitus</name>
    <dbReference type="NCBI Taxonomy" id="63605"/>
    <lineage>
        <taxon>Eukaryota</taxon>
        <taxon>Discoba</taxon>
        <taxon>Heterolobosea</taxon>
        <taxon>Tetramitia</taxon>
        <taxon>Eutetramitia</taxon>
        <taxon>Percolomonadidae</taxon>
        <taxon>Percolomonas</taxon>
    </lineage>
</organism>
<feature type="compositionally biased region" description="Polar residues" evidence="1">
    <location>
        <begin position="85"/>
        <end position="96"/>
    </location>
</feature>
<reference evidence="2" key="1">
    <citation type="submission" date="2021-01" db="EMBL/GenBank/DDBJ databases">
        <authorList>
            <person name="Corre E."/>
            <person name="Pelletier E."/>
            <person name="Niang G."/>
            <person name="Scheremetjew M."/>
            <person name="Finn R."/>
            <person name="Kale V."/>
            <person name="Holt S."/>
            <person name="Cochrane G."/>
            <person name="Meng A."/>
            <person name="Brown T."/>
            <person name="Cohen L."/>
        </authorList>
    </citation>
    <scope>NUCLEOTIDE SEQUENCE</scope>
    <source>
        <strain evidence="2">WS</strain>
    </source>
</reference>
<accession>A0A7S1KUE0</accession>
<evidence type="ECO:0000313" key="2">
    <source>
        <dbReference type="EMBL" id="CAD9085816.1"/>
    </source>
</evidence>
<feature type="region of interest" description="Disordered" evidence="1">
    <location>
        <begin position="1"/>
        <end position="25"/>
    </location>
</feature>
<evidence type="ECO:0000256" key="1">
    <source>
        <dbReference type="SAM" id="MobiDB-lite"/>
    </source>
</evidence>
<dbReference type="AlphaFoldDB" id="A0A7S1KUE0"/>
<sequence>MSSSSPTTPTIPSSPTPPPHLSSHPYFLNPRLLPKILSQVLDKDANAAVLMNAEGEILASVGKWYSHAQRVSGAASPHLERQQNEHSVNGAGQQKNAEGVLTTTPTTTTTTATTTLPQQSQLQSETLPISSHKLLSPKLLSAIVSNIWMLYEKSGRRIQYHGTRASVNSADDEGYHDEIGAYDQEEYQNDELHDEDGSFDGAKPYANSQQMQGVTTTLKSLLIENEYGTIIIQRLSKKLIICICGTGEIGMLRYKANLLKEHLEKPFELVGYDEMME</sequence>